<proteinExistence type="predicted"/>
<evidence type="ECO:0000313" key="1">
    <source>
        <dbReference type="EMBL" id="KAF2262935.1"/>
    </source>
</evidence>
<dbReference type="AlphaFoldDB" id="A0A9P4MYU2"/>
<accession>A0A9P4MYU2</accession>
<reference evidence="2" key="1">
    <citation type="journal article" date="2020" name="Stud. Mycol.">
        <title>101 Dothideomycetes genomes: A test case for predicting lifestyles and emergence of pathogens.</title>
        <authorList>
            <person name="Haridas S."/>
            <person name="Albert R."/>
            <person name="Binder M."/>
            <person name="Bloem J."/>
            <person name="LaButti K."/>
            <person name="Salamov A."/>
            <person name="Andreopoulos B."/>
            <person name="Baker S."/>
            <person name="Barry K."/>
            <person name="Bills G."/>
            <person name="Bluhm B."/>
            <person name="Cannon C."/>
            <person name="Castanera R."/>
            <person name="Culley D."/>
            <person name="Daum C."/>
            <person name="Ezra D."/>
            <person name="Gonzalez J."/>
            <person name="Henrissat B."/>
            <person name="Kuo A."/>
            <person name="Liang C."/>
            <person name="Lipzen A."/>
            <person name="Lutzoni F."/>
            <person name="Magnuson J."/>
            <person name="Mondo S."/>
            <person name="Nolan M."/>
            <person name="Ohm R."/>
            <person name="Pangilinan J."/>
            <person name="Park H.-J."/>
            <person name="Ramirez L."/>
            <person name="Alfaro M."/>
            <person name="Sun H."/>
            <person name="Tritt A."/>
            <person name="Yoshinaga Y."/>
            <person name="Zwiers L.-H."/>
            <person name="Turgeon B."/>
            <person name="Goodwin S."/>
            <person name="Spatafora J."/>
            <person name="Crous P."/>
            <person name="Grigoriev I."/>
        </authorList>
    </citation>
    <scope>NUCLEOTIDE SEQUENCE [LARGE SCALE GENOMIC DNA]</scope>
    <source>
        <strain evidence="2">CBS 304.66</strain>
    </source>
</reference>
<name>A0A9P4MYU2_9PLEO</name>
<evidence type="ECO:0000313" key="2">
    <source>
        <dbReference type="Proteomes" id="UP000800093"/>
    </source>
</evidence>
<protein>
    <submittedName>
        <fullName evidence="1">Uncharacterized protein</fullName>
    </submittedName>
</protein>
<comment type="caution">
    <text evidence="1">The sequence shown here is derived from an EMBL/GenBank/DDBJ whole genome shotgun (WGS) entry which is preliminary data.</text>
</comment>
<keyword evidence="2" id="KW-1185">Reference proteome</keyword>
<organism evidence="1 2">
    <name type="scientific">Lojkania enalia</name>
    <dbReference type="NCBI Taxonomy" id="147567"/>
    <lineage>
        <taxon>Eukaryota</taxon>
        <taxon>Fungi</taxon>
        <taxon>Dikarya</taxon>
        <taxon>Ascomycota</taxon>
        <taxon>Pezizomycotina</taxon>
        <taxon>Dothideomycetes</taxon>
        <taxon>Pleosporomycetidae</taxon>
        <taxon>Pleosporales</taxon>
        <taxon>Pleosporales incertae sedis</taxon>
        <taxon>Lojkania</taxon>
    </lineage>
</organism>
<dbReference type="EMBL" id="ML986634">
    <property type="protein sequence ID" value="KAF2262935.1"/>
    <property type="molecule type" value="Genomic_DNA"/>
</dbReference>
<gene>
    <name evidence="1" type="ORF">CC78DRAFT_295767</name>
</gene>
<sequence>MEVNYRYHCADIPALKCLSQRPQEVLYKTIRESSWGGCAFCRLIAWLFRQFENYDSQQKDARQAMRISIVQRTHRLQMNLFNFEQSGRRKFFKSYALFSAGGEWF</sequence>
<dbReference type="Proteomes" id="UP000800093">
    <property type="component" value="Unassembled WGS sequence"/>
</dbReference>